<keyword evidence="3" id="KW-1185">Reference proteome</keyword>
<dbReference type="Proteomes" id="UP000767291">
    <property type="component" value="Unassembled WGS sequence"/>
</dbReference>
<keyword evidence="1" id="KW-1133">Transmembrane helix</keyword>
<accession>A0ABS4E8X3</accession>
<organism evidence="2 3">
    <name type="scientific">Metaclostridioides mangenotii</name>
    <dbReference type="NCBI Taxonomy" id="1540"/>
    <lineage>
        <taxon>Bacteria</taxon>
        <taxon>Bacillati</taxon>
        <taxon>Bacillota</taxon>
        <taxon>Clostridia</taxon>
        <taxon>Peptostreptococcales</taxon>
        <taxon>Peptostreptococcaceae</taxon>
        <taxon>Metaclostridioides</taxon>
    </lineage>
</organism>
<evidence type="ECO:0000256" key="1">
    <source>
        <dbReference type="SAM" id="Phobius"/>
    </source>
</evidence>
<reference evidence="2 3" key="1">
    <citation type="submission" date="2021-03" db="EMBL/GenBank/DDBJ databases">
        <title>Genomic Encyclopedia of Type Strains, Phase IV (KMG-IV): sequencing the most valuable type-strain genomes for metagenomic binning, comparative biology and taxonomic classification.</title>
        <authorList>
            <person name="Goeker M."/>
        </authorList>
    </citation>
    <scope>NUCLEOTIDE SEQUENCE [LARGE SCALE GENOMIC DNA]</scope>
    <source>
        <strain evidence="2 3">DSM 1289</strain>
    </source>
</reference>
<dbReference type="EMBL" id="JAGGJX010000001">
    <property type="protein sequence ID" value="MBP1854395.1"/>
    <property type="molecule type" value="Genomic_DNA"/>
</dbReference>
<gene>
    <name evidence="2" type="ORF">J2Z43_000785</name>
</gene>
<dbReference type="RefSeq" id="WP_209455921.1">
    <property type="nucleotide sequence ID" value="NZ_BAAACS010000017.1"/>
</dbReference>
<sequence length="207" mass="23864">MSNMLKRIILIFSLIVFIIGLVYIVNDISKKYLSANDKNSIKDVVEVFVKEDYNFNGGKNTFSTVASDEFKQYLKARNDLKKTNNDINGYKPFEGKFEFDFKSITKYKDTVKVNVYVSENFSYDSKGEIVNDAGAGNDYVIYLSKLDDSWKIMSATIDANVDPVDSYFNVNKELGYEKNKGQKNNDINENLKKMLKKIYEIKINLYS</sequence>
<name>A0ABS4E8X3_9FIRM</name>
<evidence type="ECO:0000313" key="3">
    <source>
        <dbReference type="Proteomes" id="UP000767291"/>
    </source>
</evidence>
<keyword evidence="1" id="KW-0472">Membrane</keyword>
<comment type="caution">
    <text evidence="2">The sequence shown here is derived from an EMBL/GenBank/DDBJ whole genome shotgun (WGS) entry which is preliminary data.</text>
</comment>
<feature type="transmembrane region" description="Helical" evidence="1">
    <location>
        <begin position="7"/>
        <end position="25"/>
    </location>
</feature>
<protein>
    <recommendedName>
        <fullName evidence="4">Lipoprotein</fullName>
    </recommendedName>
</protein>
<evidence type="ECO:0008006" key="4">
    <source>
        <dbReference type="Google" id="ProtNLM"/>
    </source>
</evidence>
<proteinExistence type="predicted"/>
<evidence type="ECO:0000313" key="2">
    <source>
        <dbReference type="EMBL" id="MBP1854395.1"/>
    </source>
</evidence>
<keyword evidence="1" id="KW-0812">Transmembrane</keyword>